<comment type="caution">
    <text evidence="3">The sequence shown here is derived from an EMBL/GenBank/DDBJ whole genome shotgun (WGS) entry which is preliminary data.</text>
</comment>
<dbReference type="PANTHER" id="PTHR38342">
    <property type="entry name" value="SLR5037 PROTEIN"/>
    <property type="match status" value="1"/>
</dbReference>
<evidence type="ECO:0000313" key="4">
    <source>
        <dbReference type="Proteomes" id="UP000004291"/>
    </source>
</evidence>
<dbReference type="AlphaFoldDB" id="A9D5E4"/>
<dbReference type="eggNOG" id="COG3439">
    <property type="taxonomic scope" value="Bacteria"/>
</dbReference>
<dbReference type="EMBL" id="ABIA03000002">
    <property type="protein sequence ID" value="EDQ34098.1"/>
    <property type="molecule type" value="Genomic_DNA"/>
</dbReference>
<dbReference type="RefSeq" id="WP_007197101.1">
    <property type="nucleotide sequence ID" value="NZ_CM002917.1"/>
</dbReference>
<dbReference type="SUPFAM" id="SSF103247">
    <property type="entry name" value="TT1751-like"/>
    <property type="match status" value="1"/>
</dbReference>
<feature type="signal peptide" evidence="1">
    <location>
        <begin position="1"/>
        <end position="26"/>
    </location>
</feature>
<gene>
    <name evidence="3" type="ORF">HPDFL43_06575</name>
</gene>
<feature type="chain" id="PRO_5002734342" description="DUF302 domain-containing protein" evidence="1">
    <location>
        <begin position="27"/>
        <end position="154"/>
    </location>
</feature>
<accession>A9D5E4</accession>
<dbReference type="Gene3D" id="3.30.310.70">
    <property type="entry name" value="TT1751-like domain"/>
    <property type="match status" value="1"/>
</dbReference>
<dbReference type="CDD" id="cd14797">
    <property type="entry name" value="DUF302"/>
    <property type="match status" value="1"/>
</dbReference>
<keyword evidence="1" id="KW-0732">Signal</keyword>
<dbReference type="InterPro" id="IPR035923">
    <property type="entry name" value="TT1751-like_sf"/>
</dbReference>
<dbReference type="Pfam" id="PF03625">
    <property type="entry name" value="DUF302"/>
    <property type="match status" value="1"/>
</dbReference>
<dbReference type="HOGENOM" id="CLU_116237_1_1_5"/>
<protein>
    <recommendedName>
        <fullName evidence="2">DUF302 domain-containing protein</fullName>
    </recommendedName>
</protein>
<reference evidence="3 4" key="2">
    <citation type="submission" date="2012-06" db="EMBL/GenBank/DDBJ databases">
        <authorList>
            <person name="Fiebig A."/>
        </authorList>
    </citation>
    <scope>NUCLEOTIDE SEQUENCE [LARGE SCALE GENOMIC DNA]</scope>
    <source>
        <strain evidence="3 4">DFL-43</strain>
    </source>
</reference>
<evidence type="ECO:0000256" key="1">
    <source>
        <dbReference type="SAM" id="SignalP"/>
    </source>
</evidence>
<feature type="domain" description="DUF302" evidence="2">
    <location>
        <begin position="61"/>
        <end position="122"/>
    </location>
</feature>
<evidence type="ECO:0000313" key="3">
    <source>
        <dbReference type="EMBL" id="EDQ34098.1"/>
    </source>
</evidence>
<sequence>MKPWYHSIKVTATAALLLLAANSANAQDSWIIKESPASVEITADKLEAAIGAAGATVFARIDHAAGAKSIDAELEDMTLVVFGNPKIGTPIMQAEPRAGLDLPIRVLIWEDQGQTKIGYLDPDALQERYSIEGADQSFMTMKGALEKLTNAATQ</sequence>
<reference evidence="3 4" key="1">
    <citation type="submission" date="2007-10" db="EMBL/GenBank/DDBJ databases">
        <authorList>
            <person name="Wagner-Dobler I."/>
            <person name="Ferriera S."/>
            <person name="Johnson J."/>
            <person name="Kravitz S."/>
            <person name="Beeson K."/>
            <person name="Sutton G."/>
            <person name="Rogers Y.-H."/>
            <person name="Friedman R."/>
            <person name="Frazier M."/>
            <person name="Venter J.C."/>
        </authorList>
    </citation>
    <scope>NUCLEOTIDE SEQUENCE [LARGE SCALE GENOMIC DNA]</scope>
    <source>
        <strain evidence="3 4">DFL-43</strain>
    </source>
</reference>
<keyword evidence="4" id="KW-1185">Reference proteome</keyword>
<name>A9D5E4_HOEPD</name>
<organism evidence="3 4">
    <name type="scientific">Hoeflea phototrophica (strain DSM 17068 / NCIMB 14078 / DFL-43)</name>
    <dbReference type="NCBI Taxonomy" id="411684"/>
    <lineage>
        <taxon>Bacteria</taxon>
        <taxon>Pseudomonadati</taxon>
        <taxon>Pseudomonadota</taxon>
        <taxon>Alphaproteobacteria</taxon>
        <taxon>Hyphomicrobiales</taxon>
        <taxon>Rhizobiaceae</taxon>
        <taxon>Hoeflea</taxon>
    </lineage>
</organism>
<dbReference type="Proteomes" id="UP000004291">
    <property type="component" value="Chromosome"/>
</dbReference>
<dbReference type="OrthoDB" id="9799367at2"/>
<dbReference type="InterPro" id="IPR005180">
    <property type="entry name" value="DUF302"/>
</dbReference>
<dbReference type="PANTHER" id="PTHR38342:SF2">
    <property type="entry name" value="INNER MEMBRANE OR EXPORTED"/>
    <property type="match status" value="1"/>
</dbReference>
<evidence type="ECO:0000259" key="2">
    <source>
        <dbReference type="Pfam" id="PF03625"/>
    </source>
</evidence>
<dbReference type="STRING" id="411684.HPDFL43_06575"/>
<proteinExistence type="predicted"/>